<protein>
    <recommendedName>
        <fullName evidence="1">N-acetyltransferase domain-containing protein</fullName>
    </recommendedName>
</protein>
<dbReference type="Gene3D" id="3.40.630.30">
    <property type="match status" value="1"/>
</dbReference>
<evidence type="ECO:0000259" key="1">
    <source>
        <dbReference type="PROSITE" id="PS51186"/>
    </source>
</evidence>
<proteinExistence type="predicted"/>
<name>A0A382YH76_9ZZZZ</name>
<organism evidence="2">
    <name type="scientific">marine metagenome</name>
    <dbReference type="NCBI Taxonomy" id="408172"/>
    <lineage>
        <taxon>unclassified sequences</taxon>
        <taxon>metagenomes</taxon>
        <taxon>ecological metagenomes</taxon>
    </lineage>
</organism>
<feature type="non-terminal residue" evidence="2">
    <location>
        <position position="175"/>
    </location>
</feature>
<dbReference type="Pfam" id="PF00583">
    <property type="entry name" value="Acetyltransf_1"/>
    <property type="match status" value="1"/>
</dbReference>
<dbReference type="InterPro" id="IPR016181">
    <property type="entry name" value="Acyl_CoA_acyltransferase"/>
</dbReference>
<feature type="domain" description="N-acetyltransferase" evidence="1">
    <location>
        <begin position="4"/>
        <end position="170"/>
    </location>
</feature>
<dbReference type="AlphaFoldDB" id="A0A382YH76"/>
<dbReference type="GO" id="GO:0016747">
    <property type="term" value="F:acyltransferase activity, transferring groups other than amino-acyl groups"/>
    <property type="evidence" value="ECO:0007669"/>
    <property type="project" value="InterPro"/>
</dbReference>
<dbReference type="EMBL" id="UINC01175809">
    <property type="protein sequence ID" value="SVD82623.1"/>
    <property type="molecule type" value="Genomic_DNA"/>
</dbReference>
<accession>A0A382YH76</accession>
<reference evidence="2" key="1">
    <citation type="submission" date="2018-05" db="EMBL/GenBank/DDBJ databases">
        <authorList>
            <person name="Lanie J.A."/>
            <person name="Ng W.-L."/>
            <person name="Kazmierczak K.M."/>
            <person name="Andrzejewski T.M."/>
            <person name="Davidsen T.M."/>
            <person name="Wayne K.J."/>
            <person name="Tettelin H."/>
            <person name="Glass J.I."/>
            <person name="Rusch D."/>
            <person name="Podicherti R."/>
            <person name="Tsui H.-C.T."/>
            <person name="Winkler M.E."/>
        </authorList>
    </citation>
    <scope>NUCLEOTIDE SEQUENCE</scope>
</reference>
<gene>
    <name evidence="2" type="ORF">METZ01_LOCUS435477</name>
</gene>
<dbReference type="InterPro" id="IPR000182">
    <property type="entry name" value="GNAT_dom"/>
</dbReference>
<dbReference type="PROSITE" id="PS51186">
    <property type="entry name" value="GNAT"/>
    <property type="match status" value="1"/>
</dbReference>
<evidence type="ECO:0000313" key="2">
    <source>
        <dbReference type="EMBL" id="SVD82623.1"/>
    </source>
</evidence>
<dbReference type="CDD" id="cd04301">
    <property type="entry name" value="NAT_SF"/>
    <property type="match status" value="1"/>
</dbReference>
<sequence length="175" mass="19613">MPKVFTRKLEQRDIAPLSESFIGTPWERRGTDHFKNLLQSQLDSERIVLVGLIDSTPVGHVSILWKSKYTPFQVSNIPEISDLTVAPSSRRLGVATSLLDHAENIVGEKYSSVGIGFGLHEGYGNAQYLYVKRGYLPDRKGVVLNDRVVSEGESIRLDDEPAIYLTKRLSQTKNL</sequence>
<dbReference type="SUPFAM" id="SSF55729">
    <property type="entry name" value="Acyl-CoA N-acyltransferases (Nat)"/>
    <property type="match status" value="1"/>
</dbReference>